<sequence length="248" mass="29040">MTAWSSSSEAPWSREEFERQLRALGRYYHFHHPYQKMMAAGELTREQMQGWVINRYYYQINIPRKDAAVLANCPDRDVRRRWIQRIIDHDGDDRNEGGIAAWLALGDAVGVSRERMTSLDEVLPGVRFAVDAYHNFARQQPWQEAVCSSLTELFAPDAHRSRLETWPRHYPWVDRAGLAYFENRLGQAREDVRHGLALTLDLFDTRERQERALEVLRFKLDVLWTMLDAMYLAYVVGMPPYHAVPEGD</sequence>
<dbReference type="OrthoDB" id="9800756at2"/>
<dbReference type="AlphaFoldDB" id="A0A1H8UFR3"/>
<comment type="function">
    <text evidence="3">Ring cyclization and eight-electron oxidation of 3a-(2-amino-2-carboxyethyl)-4,5-dioxo-4,5,6,7,8,9-hexahydroquinoline-7,9-dicarboxylic-acid to PQQ.</text>
</comment>
<evidence type="ECO:0000256" key="1">
    <source>
        <dbReference type="ARBA" id="ARBA00022905"/>
    </source>
</evidence>
<comment type="similarity">
    <text evidence="3">Belongs to the PqqC family.</text>
</comment>
<dbReference type="UniPathway" id="UPA00539"/>
<organism evidence="5 6">
    <name type="scientific">Aquisalimonas asiatica</name>
    <dbReference type="NCBI Taxonomy" id="406100"/>
    <lineage>
        <taxon>Bacteria</taxon>
        <taxon>Pseudomonadati</taxon>
        <taxon>Pseudomonadota</taxon>
        <taxon>Gammaproteobacteria</taxon>
        <taxon>Chromatiales</taxon>
        <taxon>Ectothiorhodospiraceae</taxon>
        <taxon>Aquisalimonas</taxon>
    </lineage>
</organism>
<comment type="pathway">
    <text evidence="3">Cofactor biosynthesis; pyrroloquinoline quinone biosynthesis.</text>
</comment>
<keyword evidence="2 3" id="KW-0560">Oxidoreductase</keyword>
<proteinExistence type="inferred from homology"/>
<dbReference type="STRING" id="406100.SAMN04488052_106170"/>
<evidence type="ECO:0000313" key="5">
    <source>
        <dbReference type="EMBL" id="SEP01926.1"/>
    </source>
</evidence>
<dbReference type="InterPro" id="IPR039068">
    <property type="entry name" value="PqqC-like"/>
</dbReference>
<dbReference type="InterPro" id="IPR011845">
    <property type="entry name" value="PqqC"/>
</dbReference>
<dbReference type="RefSeq" id="WP_091644931.1">
    <property type="nucleotide sequence ID" value="NZ_FOEG01000006.1"/>
</dbReference>
<dbReference type="PANTHER" id="PTHR40279">
    <property type="entry name" value="PQQC-LIKE PROTEIN"/>
    <property type="match status" value="1"/>
</dbReference>
<dbReference type="PANTHER" id="PTHR40279:SF3">
    <property type="entry name" value="4-AMINOBENZOATE SYNTHASE"/>
    <property type="match status" value="1"/>
</dbReference>
<evidence type="ECO:0000259" key="4">
    <source>
        <dbReference type="Pfam" id="PF03070"/>
    </source>
</evidence>
<protein>
    <recommendedName>
        <fullName evidence="3">Pyrroloquinoline-quinone synthase</fullName>
        <ecNumber evidence="3">1.3.3.11</ecNumber>
    </recommendedName>
    <alternativeName>
        <fullName evidence="3">Coenzyme PQQ synthesis protein C</fullName>
    </alternativeName>
    <alternativeName>
        <fullName evidence="3">Pyrroloquinoline quinone biosynthesis protein C</fullName>
    </alternativeName>
</protein>
<dbReference type="InterPro" id="IPR016084">
    <property type="entry name" value="Haem_Oase-like_multi-hlx"/>
</dbReference>
<feature type="domain" description="Thiaminase-2/PQQC" evidence="4">
    <location>
        <begin position="20"/>
        <end position="228"/>
    </location>
</feature>
<dbReference type="SUPFAM" id="SSF48613">
    <property type="entry name" value="Heme oxygenase-like"/>
    <property type="match status" value="1"/>
</dbReference>
<dbReference type="Pfam" id="PF03070">
    <property type="entry name" value="TENA_THI-4"/>
    <property type="match status" value="1"/>
</dbReference>
<dbReference type="NCBIfam" id="TIGR02111">
    <property type="entry name" value="PQQ_syn_pqqC"/>
    <property type="match status" value="1"/>
</dbReference>
<dbReference type="GO" id="GO:0018189">
    <property type="term" value="P:pyrroloquinoline quinone biosynthetic process"/>
    <property type="evidence" value="ECO:0007669"/>
    <property type="project" value="UniProtKB-UniRule"/>
</dbReference>
<dbReference type="EC" id="1.3.3.11" evidence="3"/>
<keyword evidence="1 3" id="KW-0884">PQQ biosynthesis</keyword>
<dbReference type="InterPro" id="IPR004305">
    <property type="entry name" value="Thiaminase-2/PQQC"/>
</dbReference>
<gene>
    <name evidence="3" type="primary">pqqC</name>
    <name evidence="5" type="ORF">SAMN04488052_106170</name>
</gene>
<keyword evidence="6" id="KW-1185">Reference proteome</keyword>
<dbReference type="Gene3D" id="1.20.910.10">
    <property type="entry name" value="Heme oxygenase-like"/>
    <property type="match status" value="1"/>
</dbReference>
<name>A0A1H8UFR3_9GAMM</name>
<evidence type="ECO:0000256" key="3">
    <source>
        <dbReference type="HAMAP-Rule" id="MF_00654"/>
    </source>
</evidence>
<accession>A0A1H8UFR3</accession>
<evidence type="ECO:0000313" key="6">
    <source>
        <dbReference type="Proteomes" id="UP000199657"/>
    </source>
</evidence>
<comment type="catalytic activity">
    <reaction evidence="3">
        <text>6-(2-amino-2-carboxyethyl)-7,8-dioxo-1,2,3,4,7,8-hexahydroquinoline-2,4-dicarboxylate + 3 O2 = pyrroloquinoline quinone + 2 H2O2 + 2 H2O + H(+)</text>
        <dbReference type="Rhea" id="RHEA:10692"/>
        <dbReference type="ChEBI" id="CHEBI:15377"/>
        <dbReference type="ChEBI" id="CHEBI:15378"/>
        <dbReference type="ChEBI" id="CHEBI:15379"/>
        <dbReference type="ChEBI" id="CHEBI:16240"/>
        <dbReference type="ChEBI" id="CHEBI:58442"/>
        <dbReference type="ChEBI" id="CHEBI:58778"/>
        <dbReference type="EC" id="1.3.3.11"/>
    </reaction>
</comment>
<evidence type="ECO:0000256" key="2">
    <source>
        <dbReference type="ARBA" id="ARBA00023002"/>
    </source>
</evidence>
<dbReference type="EMBL" id="FOEG01000006">
    <property type="protein sequence ID" value="SEP01926.1"/>
    <property type="molecule type" value="Genomic_DNA"/>
</dbReference>
<reference evidence="5 6" key="1">
    <citation type="submission" date="2016-10" db="EMBL/GenBank/DDBJ databases">
        <authorList>
            <person name="de Groot N.N."/>
        </authorList>
    </citation>
    <scope>NUCLEOTIDE SEQUENCE [LARGE SCALE GENOMIC DNA]</scope>
    <source>
        <strain evidence="5 6">CGMCC 1.6291</strain>
    </source>
</reference>
<dbReference type="HAMAP" id="MF_00654">
    <property type="entry name" value="PQQ_syn_PqqC"/>
    <property type="match status" value="1"/>
</dbReference>
<dbReference type="GO" id="GO:0033732">
    <property type="term" value="F:pyrroloquinoline-quinone synthase activity"/>
    <property type="evidence" value="ECO:0007669"/>
    <property type="project" value="UniProtKB-EC"/>
</dbReference>
<dbReference type="Proteomes" id="UP000199657">
    <property type="component" value="Unassembled WGS sequence"/>
</dbReference>